<keyword evidence="2" id="KW-1185">Reference proteome</keyword>
<proteinExistence type="predicted"/>
<dbReference type="EMBL" id="CM009753">
    <property type="protein sequence ID" value="PUZ54643.1"/>
    <property type="molecule type" value="Genomic_DNA"/>
</dbReference>
<organism evidence="1 2">
    <name type="scientific">Panicum hallii var. hallii</name>
    <dbReference type="NCBI Taxonomy" id="1504633"/>
    <lineage>
        <taxon>Eukaryota</taxon>
        <taxon>Viridiplantae</taxon>
        <taxon>Streptophyta</taxon>
        <taxon>Embryophyta</taxon>
        <taxon>Tracheophyta</taxon>
        <taxon>Spermatophyta</taxon>
        <taxon>Magnoliopsida</taxon>
        <taxon>Liliopsida</taxon>
        <taxon>Poales</taxon>
        <taxon>Poaceae</taxon>
        <taxon>PACMAD clade</taxon>
        <taxon>Panicoideae</taxon>
        <taxon>Panicodae</taxon>
        <taxon>Paniceae</taxon>
        <taxon>Panicinae</taxon>
        <taxon>Panicum</taxon>
        <taxon>Panicum sect. Panicum</taxon>
    </lineage>
</organism>
<dbReference type="Proteomes" id="UP000244336">
    <property type="component" value="Chromosome 5"/>
</dbReference>
<reference evidence="1 2" key="1">
    <citation type="submission" date="2018-04" db="EMBL/GenBank/DDBJ databases">
        <title>WGS assembly of Panicum hallii var. hallii HAL2.</title>
        <authorList>
            <person name="Lovell J."/>
            <person name="Jenkins J."/>
            <person name="Lowry D."/>
            <person name="Mamidi S."/>
            <person name="Sreedasyam A."/>
            <person name="Weng X."/>
            <person name="Barry K."/>
            <person name="Bonette J."/>
            <person name="Campitelli B."/>
            <person name="Daum C."/>
            <person name="Gordon S."/>
            <person name="Gould B."/>
            <person name="Lipzen A."/>
            <person name="MacQueen A."/>
            <person name="Palacio-Mejia J."/>
            <person name="Plott C."/>
            <person name="Shakirov E."/>
            <person name="Shu S."/>
            <person name="Yoshinaga Y."/>
            <person name="Zane M."/>
            <person name="Rokhsar D."/>
            <person name="Grimwood J."/>
            <person name="Schmutz J."/>
            <person name="Juenger T."/>
        </authorList>
    </citation>
    <scope>NUCLEOTIDE SEQUENCE [LARGE SCALE GENOMIC DNA]</scope>
    <source>
        <strain evidence="2">cv. HAL2</strain>
    </source>
</reference>
<gene>
    <name evidence="1" type="ORF">GQ55_5G148100</name>
</gene>
<name>A0A2T7DGD8_9POAL</name>
<evidence type="ECO:0000313" key="1">
    <source>
        <dbReference type="EMBL" id="PUZ54643.1"/>
    </source>
</evidence>
<accession>A0A2T7DGD8</accession>
<evidence type="ECO:0000313" key="2">
    <source>
        <dbReference type="Proteomes" id="UP000244336"/>
    </source>
</evidence>
<dbReference type="AlphaFoldDB" id="A0A2T7DGD8"/>
<sequence>MWPCPVRAAASFPRARDQSIAAFPRPVGYLAGCWLRAWSYGPGEAGGKAACVCLPTGTEKKFDVTLNSLKETKKPCSMAVFAFVLLRDDRFPWGFGVADGSNHVGSLNRLGEMLCFLSSFL</sequence>
<protein>
    <submittedName>
        <fullName evidence="1">Uncharacterized protein</fullName>
    </submittedName>
</protein>
<dbReference type="Gramene" id="PUZ54643">
    <property type="protein sequence ID" value="PUZ54643"/>
    <property type="gene ID" value="GQ55_5G148100"/>
</dbReference>